<dbReference type="EMBL" id="MGDF01000089">
    <property type="protein sequence ID" value="OGL45541.1"/>
    <property type="molecule type" value="Genomic_DNA"/>
</dbReference>
<sequence length="212" mass="23091">MFSQFAGRALGQLFYADPQRRYYCDNVTTTDGLYDMFREAGRSCLLSPDCGFTKVMCDPDPNGDPNTVKVTLNEGGTEVTGTFKTLAVWYPRVIQVEDWFRNSAASSISRADFMNGKGVKIAKSGYVRLTVNPLKTTGSRVLEVRYASTGATSLIVKGGSAAGIRYDFPIATTPAIRRIPITLTASYQIIELDHPGSGKKAPDLDAITVVLQ</sequence>
<comment type="caution">
    <text evidence="1">The sequence shown here is derived from an EMBL/GenBank/DDBJ whole genome shotgun (WGS) entry which is preliminary data.</text>
</comment>
<reference evidence="1 2" key="1">
    <citation type="journal article" date="2016" name="Nat. Commun.">
        <title>Thousands of microbial genomes shed light on interconnected biogeochemical processes in an aquifer system.</title>
        <authorList>
            <person name="Anantharaman K."/>
            <person name="Brown C.T."/>
            <person name="Hug L.A."/>
            <person name="Sharon I."/>
            <person name="Castelle C.J."/>
            <person name="Probst A.J."/>
            <person name="Thomas B.C."/>
            <person name="Singh A."/>
            <person name="Wilkins M.J."/>
            <person name="Karaoz U."/>
            <person name="Brodie E.L."/>
            <person name="Williams K.H."/>
            <person name="Hubbard S.S."/>
            <person name="Banfield J.F."/>
        </authorList>
    </citation>
    <scope>NUCLEOTIDE SEQUENCE [LARGE SCALE GENOMIC DNA]</scope>
</reference>
<organism evidence="1 2">
    <name type="scientific">Candidatus Schekmanbacteria bacterium RBG_16_38_11</name>
    <dbReference type="NCBI Taxonomy" id="1817880"/>
    <lineage>
        <taxon>Bacteria</taxon>
        <taxon>Candidatus Schekmaniibacteriota</taxon>
    </lineage>
</organism>
<proteinExistence type="predicted"/>
<protein>
    <submittedName>
        <fullName evidence="1">Uncharacterized protein</fullName>
    </submittedName>
</protein>
<evidence type="ECO:0000313" key="2">
    <source>
        <dbReference type="Proteomes" id="UP000178435"/>
    </source>
</evidence>
<accession>A0A1F7RVS6</accession>
<dbReference type="AlphaFoldDB" id="A0A1F7RVS6"/>
<gene>
    <name evidence="1" type="ORF">A2149_06820</name>
</gene>
<name>A0A1F7RVS6_9BACT</name>
<dbReference type="Proteomes" id="UP000178435">
    <property type="component" value="Unassembled WGS sequence"/>
</dbReference>
<dbReference type="Gene3D" id="2.60.120.260">
    <property type="entry name" value="Galactose-binding domain-like"/>
    <property type="match status" value="1"/>
</dbReference>
<evidence type="ECO:0000313" key="1">
    <source>
        <dbReference type="EMBL" id="OGL45541.1"/>
    </source>
</evidence>